<feature type="non-terminal residue" evidence="3">
    <location>
        <position position="153"/>
    </location>
</feature>
<reference evidence="3" key="1">
    <citation type="journal article" date="2023" name="Insect Mol. Biol.">
        <title>Genome sequencing provides insights into the evolution of gene families encoding plant cell wall-degrading enzymes in longhorned beetles.</title>
        <authorList>
            <person name="Shin N.R."/>
            <person name="Okamura Y."/>
            <person name="Kirsch R."/>
            <person name="Pauchet Y."/>
        </authorList>
    </citation>
    <scope>NUCLEOTIDE SEQUENCE</scope>
    <source>
        <strain evidence="3">RBIC_L_NR</strain>
    </source>
</reference>
<organism evidence="3 4">
    <name type="scientific">Rhamnusium bicolor</name>
    <dbReference type="NCBI Taxonomy" id="1586634"/>
    <lineage>
        <taxon>Eukaryota</taxon>
        <taxon>Metazoa</taxon>
        <taxon>Ecdysozoa</taxon>
        <taxon>Arthropoda</taxon>
        <taxon>Hexapoda</taxon>
        <taxon>Insecta</taxon>
        <taxon>Pterygota</taxon>
        <taxon>Neoptera</taxon>
        <taxon>Endopterygota</taxon>
        <taxon>Coleoptera</taxon>
        <taxon>Polyphaga</taxon>
        <taxon>Cucujiformia</taxon>
        <taxon>Chrysomeloidea</taxon>
        <taxon>Cerambycidae</taxon>
        <taxon>Lepturinae</taxon>
        <taxon>Rhagiini</taxon>
        <taxon>Rhamnusium</taxon>
    </lineage>
</organism>
<evidence type="ECO:0000256" key="1">
    <source>
        <dbReference type="ARBA" id="ARBA00023157"/>
    </source>
</evidence>
<dbReference type="Gene3D" id="2.40.10.10">
    <property type="entry name" value="Trypsin-like serine proteases"/>
    <property type="match status" value="2"/>
</dbReference>
<dbReference type="GO" id="GO:0006508">
    <property type="term" value="P:proteolysis"/>
    <property type="evidence" value="ECO:0007669"/>
    <property type="project" value="InterPro"/>
</dbReference>
<accession>A0AAV8X3K3</accession>
<dbReference type="GO" id="GO:0004252">
    <property type="term" value="F:serine-type endopeptidase activity"/>
    <property type="evidence" value="ECO:0007669"/>
    <property type="project" value="InterPro"/>
</dbReference>
<dbReference type="AlphaFoldDB" id="A0AAV8X3K3"/>
<dbReference type="Proteomes" id="UP001162156">
    <property type="component" value="Unassembled WGS sequence"/>
</dbReference>
<dbReference type="Pfam" id="PF00089">
    <property type="entry name" value="Trypsin"/>
    <property type="match status" value="2"/>
</dbReference>
<dbReference type="PANTHER" id="PTHR24252">
    <property type="entry name" value="ACROSIN-RELATED"/>
    <property type="match status" value="1"/>
</dbReference>
<evidence type="ECO:0000313" key="3">
    <source>
        <dbReference type="EMBL" id="KAJ8932960.1"/>
    </source>
</evidence>
<proteinExistence type="predicted"/>
<dbReference type="InterPro" id="IPR043504">
    <property type="entry name" value="Peptidase_S1_PA_chymotrypsin"/>
</dbReference>
<keyword evidence="4" id="KW-1185">Reference proteome</keyword>
<dbReference type="SMART" id="SM00020">
    <property type="entry name" value="Tryp_SPc"/>
    <property type="match status" value="1"/>
</dbReference>
<dbReference type="CDD" id="cd00190">
    <property type="entry name" value="Tryp_SPc"/>
    <property type="match status" value="1"/>
</dbReference>
<protein>
    <recommendedName>
        <fullName evidence="2">Peptidase S1 domain-containing protein</fullName>
    </recommendedName>
</protein>
<evidence type="ECO:0000259" key="2">
    <source>
        <dbReference type="PROSITE" id="PS50240"/>
    </source>
</evidence>
<dbReference type="InterPro" id="IPR001254">
    <property type="entry name" value="Trypsin_dom"/>
</dbReference>
<evidence type="ECO:0000313" key="4">
    <source>
        <dbReference type="Proteomes" id="UP001162156"/>
    </source>
</evidence>
<dbReference type="InterPro" id="IPR018114">
    <property type="entry name" value="TRYPSIN_HIS"/>
</dbReference>
<dbReference type="SUPFAM" id="SSF50494">
    <property type="entry name" value="Trypsin-like serine proteases"/>
    <property type="match status" value="1"/>
</dbReference>
<keyword evidence="1" id="KW-1015">Disulfide bond</keyword>
<dbReference type="PROSITE" id="PS00134">
    <property type="entry name" value="TRYPSIN_HIS"/>
    <property type="match status" value="1"/>
</dbReference>
<name>A0AAV8X3K3_9CUCU</name>
<dbReference type="InterPro" id="IPR009003">
    <property type="entry name" value="Peptidase_S1_PA"/>
</dbReference>
<dbReference type="PROSITE" id="PS50240">
    <property type="entry name" value="TRYPSIN_DOM"/>
    <property type="match status" value="1"/>
</dbReference>
<comment type="caution">
    <text evidence="3">The sequence shown here is derived from an EMBL/GenBank/DDBJ whole genome shotgun (WGS) entry which is preliminary data.</text>
</comment>
<gene>
    <name evidence="3" type="ORF">NQ314_014339</name>
</gene>
<dbReference type="EMBL" id="JANEYF010003945">
    <property type="protein sequence ID" value="KAJ8932960.1"/>
    <property type="molecule type" value="Genomic_DNA"/>
</dbReference>
<dbReference type="PANTHER" id="PTHR24252:SF7">
    <property type="entry name" value="HYALIN"/>
    <property type="match status" value="1"/>
</dbReference>
<sequence length="153" mass="16742">MITFIANVSLCVLNYTFFLARIPKLDGRVIGGKNASILEFPYQVSVRKYGQHICGGSIFHNSYILTAAHCVAGYLCNPLAFASQILPIALPQPGEELVVGTPALISGWGYENEDGTVATILKQVEIPIVSYSTCQKRYLKYSDLTKNMFCAGL</sequence>
<feature type="domain" description="Peptidase S1" evidence="2">
    <location>
        <begin position="29"/>
        <end position="153"/>
    </location>
</feature>